<evidence type="ECO:0008006" key="3">
    <source>
        <dbReference type="Google" id="ProtNLM"/>
    </source>
</evidence>
<keyword evidence="2" id="KW-1185">Reference proteome</keyword>
<gene>
    <name evidence="1" type="ORF">GCM10008906_00110</name>
</gene>
<protein>
    <recommendedName>
        <fullName evidence="3">Transposase</fullName>
    </recommendedName>
</protein>
<dbReference type="RefSeq" id="WP_343757566.1">
    <property type="nucleotide sequence ID" value="NZ_BAAACG010000001.1"/>
</dbReference>
<name>A0ABP3UGC6_9CLOT</name>
<evidence type="ECO:0000313" key="1">
    <source>
        <dbReference type="EMBL" id="GAA0731531.1"/>
    </source>
</evidence>
<organism evidence="1 2">
    <name type="scientific">Clostridium oceanicum</name>
    <dbReference type="NCBI Taxonomy" id="1543"/>
    <lineage>
        <taxon>Bacteria</taxon>
        <taxon>Bacillati</taxon>
        <taxon>Bacillota</taxon>
        <taxon>Clostridia</taxon>
        <taxon>Eubacteriales</taxon>
        <taxon>Clostridiaceae</taxon>
        <taxon>Clostridium</taxon>
    </lineage>
</organism>
<proteinExistence type="predicted"/>
<accession>A0ABP3UGC6</accession>
<reference evidence="2" key="1">
    <citation type="journal article" date="2019" name="Int. J. Syst. Evol. Microbiol.">
        <title>The Global Catalogue of Microorganisms (GCM) 10K type strain sequencing project: providing services to taxonomists for standard genome sequencing and annotation.</title>
        <authorList>
            <consortium name="The Broad Institute Genomics Platform"/>
            <consortium name="The Broad Institute Genome Sequencing Center for Infectious Disease"/>
            <person name="Wu L."/>
            <person name="Ma J."/>
        </authorList>
    </citation>
    <scope>NUCLEOTIDE SEQUENCE [LARGE SCALE GENOMIC DNA]</scope>
    <source>
        <strain evidence="2">JCM 1407</strain>
    </source>
</reference>
<dbReference type="EMBL" id="BAAACG010000001">
    <property type="protein sequence ID" value="GAA0731531.1"/>
    <property type="molecule type" value="Genomic_DNA"/>
</dbReference>
<comment type="caution">
    <text evidence="1">The sequence shown here is derived from an EMBL/GenBank/DDBJ whole genome shotgun (WGS) entry which is preliminary data.</text>
</comment>
<dbReference type="Proteomes" id="UP001501510">
    <property type="component" value="Unassembled WGS sequence"/>
</dbReference>
<evidence type="ECO:0000313" key="2">
    <source>
        <dbReference type="Proteomes" id="UP001501510"/>
    </source>
</evidence>
<sequence length="76" mass="8865">MECKEKYFDDKMNLTNKEIEESLKKAMEEGKKQGIKIGRKQSQIKIITNLLAMDMDLDIIYKITGLSLEEIKELIN</sequence>